<dbReference type="OrthoDB" id="419711at2759"/>
<feature type="transmembrane region" description="Helical" evidence="1">
    <location>
        <begin position="6"/>
        <end position="27"/>
    </location>
</feature>
<gene>
    <name evidence="2" type="ORF">GIB67_024846</name>
</gene>
<feature type="transmembrane region" description="Helical" evidence="1">
    <location>
        <begin position="80"/>
        <end position="99"/>
    </location>
</feature>
<dbReference type="AlphaFoldDB" id="A0A7J7NZ60"/>
<sequence length="114" mass="12659">MALVIYWYDFVCFAIVGASIIASLWVLKLREGSGTCDNSEYESLLVSQSDGDDGYVGVTPLGHISSTQLWTSCWRGVHPIWLLVVRLVSAGVLAGILAWDVGRYDMSIFIYYTE</sequence>
<comment type="caution">
    <text evidence="2">The sequence shown here is derived from an EMBL/GenBank/DDBJ whole genome shotgun (WGS) entry which is preliminary data.</text>
</comment>
<evidence type="ECO:0000313" key="3">
    <source>
        <dbReference type="Proteomes" id="UP000541444"/>
    </source>
</evidence>
<dbReference type="EMBL" id="JACGCM010000440">
    <property type="protein sequence ID" value="KAF6172224.1"/>
    <property type="molecule type" value="Genomic_DNA"/>
</dbReference>
<reference evidence="2 3" key="1">
    <citation type="journal article" date="2020" name="IScience">
        <title>Genome Sequencing of the Endangered Kingdonia uniflora (Circaeasteraceae, Ranunculales) Reveals Potential Mechanisms of Evolutionary Specialization.</title>
        <authorList>
            <person name="Sun Y."/>
            <person name="Deng T."/>
            <person name="Zhang A."/>
            <person name="Moore M.J."/>
            <person name="Landis J.B."/>
            <person name="Lin N."/>
            <person name="Zhang H."/>
            <person name="Zhang X."/>
            <person name="Huang J."/>
            <person name="Zhang X."/>
            <person name="Sun H."/>
            <person name="Wang H."/>
        </authorList>
    </citation>
    <scope>NUCLEOTIDE SEQUENCE [LARGE SCALE GENOMIC DNA]</scope>
    <source>
        <strain evidence="2">TB1705</strain>
        <tissue evidence="2">Leaf</tissue>
    </source>
</reference>
<keyword evidence="1" id="KW-1133">Transmembrane helix</keyword>
<keyword evidence="1" id="KW-0472">Membrane</keyword>
<keyword evidence="1" id="KW-0812">Transmembrane</keyword>
<accession>A0A7J7NZ60</accession>
<name>A0A7J7NZ60_9MAGN</name>
<evidence type="ECO:0000256" key="1">
    <source>
        <dbReference type="SAM" id="Phobius"/>
    </source>
</evidence>
<dbReference type="Proteomes" id="UP000541444">
    <property type="component" value="Unassembled WGS sequence"/>
</dbReference>
<keyword evidence="3" id="KW-1185">Reference proteome</keyword>
<proteinExistence type="predicted"/>
<protein>
    <submittedName>
        <fullName evidence="2">Uncharacterized protein</fullName>
    </submittedName>
</protein>
<evidence type="ECO:0000313" key="2">
    <source>
        <dbReference type="EMBL" id="KAF6172224.1"/>
    </source>
</evidence>
<organism evidence="2 3">
    <name type="scientific">Kingdonia uniflora</name>
    <dbReference type="NCBI Taxonomy" id="39325"/>
    <lineage>
        <taxon>Eukaryota</taxon>
        <taxon>Viridiplantae</taxon>
        <taxon>Streptophyta</taxon>
        <taxon>Embryophyta</taxon>
        <taxon>Tracheophyta</taxon>
        <taxon>Spermatophyta</taxon>
        <taxon>Magnoliopsida</taxon>
        <taxon>Ranunculales</taxon>
        <taxon>Circaeasteraceae</taxon>
        <taxon>Kingdonia</taxon>
    </lineage>
</organism>